<evidence type="ECO:0000313" key="3">
    <source>
        <dbReference type="Proteomes" id="UP000184518"/>
    </source>
</evidence>
<name>A0A1M5GNK7_9FLAO</name>
<keyword evidence="3" id="KW-1185">Reference proteome</keyword>
<dbReference type="AlphaFoldDB" id="A0A1M5GNK7"/>
<dbReference type="EMBL" id="FQUT01000007">
    <property type="protein sequence ID" value="SHF87800.1"/>
    <property type="molecule type" value="Genomic_DNA"/>
</dbReference>
<proteinExistence type="predicted"/>
<protein>
    <submittedName>
        <fullName evidence="2">Uncharacterized protein</fullName>
    </submittedName>
</protein>
<dbReference type="Proteomes" id="UP000184518">
    <property type="component" value="Unassembled WGS sequence"/>
</dbReference>
<accession>A0A1M5GNK7</accession>
<organism evidence="2 3">
    <name type="scientific">Chryseobacterium arachidis</name>
    <dbReference type="NCBI Taxonomy" id="1416778"/>
    <lineage>
        <taxon>Bacteria</taxon>
        <taxon>Pseudomonadati</taxon>
        <taxon>Bacteroidota</taxon>
        <taxon>Flavobacteriia</taxon>
        <taxon>Flavobacteriales</taxon>
        <taxon>Weeksellaceae</taxon>
        <taxon>Chryseobacterium group</taxon>
        <taxon>Chryseobacterium</taxon>
    </lineage>
</organism>
<reference evidence="2" key="1">
    <citation type="submission" date="2016-11" db="EMBL/GenBank/DDBJ databases">
        <authorList>
            <person name="Jaros S."/>
            <person name="Januszkiewicz K."/>
            <person name="Wedrychowicz H."/>
        </authorList>
    </citation>
    <scope>NUCLEOTIDE SEQUENCE [LARGE SCALE GENOMIC DNA]</scope>
    <source>
        <strain evidence="2">DSM 27619</strain>
    </source>
</reference>
<gene>
    <name evidence="1" type="ORF">SAMN05443633_107197</name>
    <name evidence="2" type="ORF">SAMN05443633_109193</name>
</gene>
<evidence type="ECO:0000313" key="2">
    <source>
        <dbReference type="EMBL" id="SHG05257.1"/>
    </source>
</evidence>
<evidence type="ECO:0000313" key="1">
    <source>
        <dbReference type="EMBL" id="SHF87800.1"/>
    </source>
</evidence>
<reference evidence="3" key="2">
    <citation type="submission" date="2016-11" db="EMBL/GenBank/DDBJ databases">
        <authorList>
            <person name="Varghese N."/>
            <person name="Submissions S."/>
        </authorList>
    </citation>
    <scope>NUCLEOTIDE SEQUENCE [LARGE SCALE GENOMIC DNA]</scope>
    <source>
        <strain evidence="3">DSM 27619</strain>
    </source>
</reference>
<dbReference type="EMBL" id="FQUT01000009">
    <property type="protein sequence ID" value="SHG05257.1"/>
    <property type="molecule type" value="Genomic_DNA"/>
</dbReference>
<sequence>CKLVYRMFAVVKREEPFVNLVRYNLHMS</sequence>
<feature type="non-terminal residue" evidence="2">
    <location>
        <position position="1"/>
    </location>
</feature>